<sequence length="178" mass="18861">MAPLPLAVIVYEPGDVLEEILAAARDRLVGLPDVRIAGLVPRLGPRHSNGRASFWLDDIVRGDSIALSQDLGPGSTSCILNADGLATARMRLAEAIAVRPDLVLFGRFAKEEIAGRGIREEIGLALAQDVPALVAVERAMLPGWIAFAAEGWTMLPADADAVVAWFVALAAERQSADT</sequence>
<dbReference type="eggNOG" id="COG1618">
    <property type="taxonomic scope" value="Bacteria"/>
</dbReference>
<reference evidence="2" key="3">
    <citation type="submission" date="2022-12" db="EMBL/GenBank/DDBJ databases">
        <title>Complete genome sequence of Rhodopseudomonas palustris CGA0092 and corrections to the R. palustris CGA009 genome sequence.</title>
        <authorList>
            <person name="Mazny B.R."/>
            <person name="Sheff O.F."/>
            <person name="LaSarre B."/>
            <person name="McKinlay A."/>
            <person name="McKinlay J.B."/>
        </authorList>
    </citation>
    <scope>NUCLEOTIDE SEQUENCE</scope>
    <source>
        <strain evidence="2">CGA009</strain>
    </source>
</reference>
<gene>
    <name evidence="1" type="ordered locus">RPA0148</name>
    <name evidence="2" type="ORF">TX73_000760</name>
</gene>
<reference evidence="1 3" key="2">
    <citation type="journal article" date="2004" name="Nat. Biotechnol.">
        <title>Complete genome sequence of the metabolically versatile photosynthetic bacterium Rhodopseudomonas palustris.</title>
        <authorList>
            <person name="Larimer F.W."/>
            <person name="Chain P."/>
            <person name="Hauser L."/>
            <person name="Lamerdin J."/>
            <person name="Malfatti S."/>
            <person name="Do L."/>
            <person name="Land M.L."/>
            <person name="Pelletier D.A."/>
            <person name="Beatty J.T."/>
            <person name="Lang A.S."/>
            <person name="Tabita F.R."/>
            <person name="Gibson J.L."/>
            <person name="Hanson T.E."/>
            <person name="Bobst C."/>
            <person name="Torres J.L."/>
            <person name="Peres C."/>
            <person name="Harrison F.H."/>
            <person name="Gibson J."/>
            <person name="Harwood C.S."/>
        </authorList>
    </citation>
    <scope>NUCLEOTIDE SEQUENCE [LARGE SCALE GENOMIC DNA]</scope>
    <source>
        <strain evidence="3">ATCC BAA-98 / CGA009</strain>
        <strain evidence="1">CGA009</strain>
    </source>
</reference>
<evidence type="ECO:0000313" key="2">
    <source>
        <dbReference type="EMBL" id="WCL90271.1"/>
    </source>
</evidence>
<evidence type="ECO:0000313" key="3">
    <source>
        <dbReference type="Proteomes" id="UP000001426"/>
    </source>
</evidence>
<dbReference type="STRING" id="258594.RPA0148"/>
<dbReference type="PhylomeDB" id="Q6NDG0"/>
<dbReference type="GeneID" id="66891150"/>
<organism evidence="1">
    <name type="scientific">Rhodopseudomonas palustris (strain ATCC BAA-98 / CGA009)</name>
    <dbReference type="NCBI Taxonomy" id="258594"/>
    <lineage>
        <taxon>Bacteria</taxon>
        <taxon>Pseudomonadati</taxon>
        <taxon>Pseudomonadota</taxon>
        <taxon>Alphaproteobacteria</taxon>
        <taxon>Hyphomicrobiales</taxon>
        <taxon>Nitrobacteraceae</taxon>
        <taxon>Rhodopseudomonas</taxon>
    </lineage>
</organism>
<keyword evidence="3" id="KW-1185">Reference proteome</keyword>
<protein>
    <submittedName>
        <fullName evidence="2">DUF2478 domain-containing protein</fullName>
    </submittedName>
</protein>
<dbReference type="HOGENOM" id="CLU_106681_0_0_5"/>
<dbReference type="Proteomes" id="UP000001426">
    <property type="component" value="Chromosome"/>
</dbReference>
<proteinExistence type="predicted"/>
<dbReference type="RefSeq" id="WP_011155716.1">
    <property type="nucleotide sequence ID" value="NZ_CP116810.1"/>
</dbReference>
<reference evidence="2" key="1">
    <citation type="submission" date="2003-07" db="EMBL/GenBank/DDBJ databases">
        <authorList>
            <consortium name="Rhodopseudomonas genome consortium"/>
            <person name="Larimer F."/>
            <person name="Harwood C."/>
        </authorList>
    </citation>
    <scope>NUCLEOTIDE SEQUENCE</scope>
    <source>
        <strain evidence="2">CGA009</strain>
    </source>
</reference>
<dbReference type="AlphaFoldDB" id="Q6NDG0"/>
<dbReference type="KEGG" id="rpa:TX73_000760"/>
<name>Q6NDG0_RHOPA</name>
<dbReference type="InterPro" id="IPR018912">
    <property type="entry name" value="DUF2478"/>
</dbReference>
<accession>Q6NDG0</accession>
<dbReference type="EMBL" id="BX572593">
    <property type="protein sequence ID" value="CAE25592.1"/>
    <property type="molecule type" value="Genomic_DNA"/>
</dbReference>
<dbReference type="EMBL" id="CP116810">
    <property type="protein sequence ID" value="WCL90271.1"/>
    <property type="molecule type" value="Genomic_DNA"/>
</dbReference>
<dbReference type="Pfam" id="PF10649">
    <property type="entry name" value="DUF2478"/>
    <property type="match status" value="1"/>
</dbReference>
<evidence type="ECO:0000313" key="1">
    <source>
        <dbReference type="EMBL" id="CAE25592.1"/>
    </source>
</evidence>